<keyword evidence="3" id="KW-0813">Transport</keyword>
<keyword evidence="6 7" id="KW-0472">Membrane</keyword>
<feature type="transmembrane region" description="Helical" evidence="7">
    <location>
        <begin position="114"/>
        <end position="134"/>
    </location>
</feature>
<protein>
    <submittedName>
        <fullName evidence="8">Probable metal-nicotianamine transporter YSL7</fullName>
    </submittedName>
</protein>
<evidence type="ECO:0000256" key="6">
    <source>
        <dbReference type="ARBA" id="ARBA00023136"/>
    </source>
</evidence>
<accession>A0A8S0S792</accession>
<evidence type="ECO:0000256" key="5">
    <source>
        <dbReference type="ARBA" id="ARBA00022989"/>
    </source>
</evidence>
<keyword evidence="9" id="KW-1185">Reference proteome</keyword>
<dbReference type="InterPro" id="IPR004813">
    <property type="entry name" value="OPT"/>
</dbReference>
<evidence type="ECO:0000313" key="8">
    <source>
        <dbReference type="EMBL" id="CAA2988519.1"/>
    </source>
</evidence>
<reference evidence="8 9" key="1">
    <citation type="submission" date="2019-12" db="EMBL/GenBank/DDBJ databases">
        <authorList>
            <person name="Alioto T."/>
            <person name="Alioto T."/>
            <person name="Gomez Garrido J."/>
        </authorList>
    </citation>
    <scope>NUCLEOTIDE SEQUENCE [LARGE SCALE GENOMIC DNA]</scope>
</reference>
<feature type="transmembrane region" description="Helical" evidence="7">
    <location>
        <begin position="72"/>
        <end position="94"/>
    </location>
</feature>
<name>A0A8S0S792_OLEEU</name>
<comment type="caution">
    <text evidence="8">The sequence shown here is derived from an EMBL/GenBank/DDBJ whole genome shotgun (WGS) entry which is preliminary data.</text>
</comment>
<keyword evidence="5 7" id="KW-1133">Transmembrane helix</keyword>
<feature type="transmembrane region" description="Helical" evidence="7">
    <location>
        <begin position="160"/>
        <end position="181"/>
    </location>
</feature>
<dbReference type="PANTHER" id="PTHR31645:SF76">
    <property type="entry name" value="METAL-NICOTIANAMINE TRANSPORTER YSL8-RELATED"/>
    <property type="match status" value="1"/>
</dbReference>
<dbReference type="PANTHER" id="PTHR31645">
    <property type="entry name" value="OLIGOPEPTIDE TRANSPORTER YGL114W-RELATED"/>
    <property type="match status" value="1"/>
</dbReference>
<dbReference type="OrthoDB" id="627262at2759"/>
<dbReference type="EMBL" id="CACTIH010003999">
    <property type="protein sequence ID" value="CAA2988519.1"/>
    <property type="molecule type" value="Genomic_DNA"/>
</dbReference>
<evidence type="ECO:0000256" key="2">
    <source>
        <dbReference type="ARBA" id="ARBA00010276"/>
    </source>
</evidence>
<proteinExistence type="inferred from homology"/>
<dbReference type="Gramene" id="OE9A008808T1">
    <property type="protein sequence ID" value="OE9A008808C1"/>
    <property type="gene ID" value="OE9A008808"/>
</dbReference>
<dbReference type="AlphaFoldDB" id="A0A8S0S792"/>
<comment type="subcellular location">
    <subcellularLocation>
        <location evidence="1">Membrane</location>
        <topology evidence="1">Multi-pass membrane protein</topology>
    </subcellularLocation>
</comment>
<evidence type="ECO:0000256" key="1">
    <source>
        <dbReference type="ARBA" id="ARBA00004141"/>
    </source>
</evidence>
<dbReference type="GO" id="GO:0035673">
    <property type="term" value="F:oligopeptide transmembrane transporter activity"/>
    <property type="evidence" value="ECO:0007669"/>
    <property type="project" value="InterPro"/>
</dbReference>
<organism evidence="8 9">
    <name type="scientific">Olea europaea subsp. europaea</name>
    <dbReference type="NCBI Taxonomy" id="158383"/>
    <lineage>
        <taxon>Eukaryota</taxon>
        <taxon>Viridiplantae</taxon>
        <taxon>Streptophyta</taxon>
        <taxon>Embryophyta</taxon>
        <taxon>Tracheophyta</taxon>
        <taxon>Spermatophyta</taxon>
        <taxon>Magnoliopsida</taxon>
        <taxon>eudicotyledons</taxon>
        <taxon>Gunneridae</taxon>
        <taxon>Pentapetalae</taxon>
        <taxon>asterids</taxon>
        <taxon>lamiids</taxon>
        <taxon>Lamiales</taxon>
        <taxon>Oleaceae</taxon>
        <taxon>Oleeae</taxon>
        <taxon>Olea</taxon>
    </lineage>
</organism>
<dbReference type="GO" id="GO:0016020">
    <property type="term" value="C:membrane"/>
    <property type="evidence" value="ECO:0007669"/>
    <property type="project" value="UniProtKB-SubCell"/>
</dbReference>
<evidence type="ECO:0000256" key="3">
    <source>
        <dbReference type="ARBA" id="ARBA00022448"/>
    </source>
</evidence>
<evidence type="ECO:0000313" key="9">
    <source>
        <dbReference type="Proteomes" id="UP000594638"/>
    </source>
</evidence>
<evidence type="ECO:0000256" key="4">
    <source>
        <dbReference type="ARBA" id="ARBA00022692"/>
    </source>
</evidence>
<dbReference type="InterPro" id="IPR045035">
    <property type="entry name" value="YSL-like"/>
</dbReference>
<sequence>MDRRRENNAERRVGLRDENINTLSDDELSVDGIFENEELPSWTKPLTIRAFVVSFVLSVKICFIIMKLNFGVSPIPSFTVASSVLGFFYVKILIKTLEKAGMLKQPWTRQEITVIQTCVSASTGISFSGGYGTYLLGMSEHAAKQTAEAKHDMNYKNPTLGWMISFLFVTSFSGLFSVVSLRKIMIVDLKLVYPSGTATGHFINSFHALGGAKLAK</sequence>
<dbReference type="Pfam" id="PF03169">
    <property type="entry name" value="OPT"/>
    <property type="match status" value="1"/>
</dbReference>
<feature type="transmembrane region" description="Helical" evidence="7">
    <location>
        <begin position="46"/>
        <end position="66"/>
    </location>
</feature>
<gene>
    <name evidence="8" type="ORF">OLEA9_A008808</name>
</gene>
<comment type="similarity">
    <text evidence="2">Belongs to the YSL (TC 2.A.67.2) family.</text>
</comment>
<dbReference type="Proteomes" id="UP000594638">
    <property type="component" value="Unassembled WGS sequence"/>
</dbReference>
<keyword evidence="4 7" id="KW-0812">Transmembrane</keyword>
<evidence type="ECO:0000256" key="7">
    <source>
        <dbReference type="SAM" id="Phobius"/>
    </source>
</evidence>